<dbReference type="EMBL" id="JAPVEB010000001">
    <property type="protein sequence ID" value="KAJ5283295.1"/>
    <property type="molecule type" value="Genomic_DNA"/>
</dbReference>
<dbReference type="InterPro" id="IPR001202">
    <property type="entry name" value="WW_dom"/>
</dbReference>
<accession>A0ABQ8WXE1</accession>
<organism evidence="1 2">
    <name type="scientific">Penicillium chrysogenum</name>
    <name type="common">Penicillium notatum</name>
    <dbReference type="NCBI Taxonomy" id="5076"/>
    <lineage>
        <taxon>Eukaryota</taxon>
        <taxon>Fungi</taxon>
        <taxon>Dikarya</taxon>
        <taxon>Ascomycota</taxon>
        <taxon>Pezizomycotina</taxon>
        <taxon>Eurotiomycetes</taxon>
        <taxon>Eurotiomycetidae</taxon>
        <taxon>Eurotiales</taxon>
        <taxon>Aspergillaceae</taxon>
        <taxon>Penicillium</taxon>
        <taxon>Penicillium chrysogenum species complex</taxon>
    </lineage>
</organism>
<dbReference type="Proteomes" id="UP001220256">
    <property type="component" value="Unassembled WGS sequence"/>
</dbReference>
<comment type="caution">
    <text evidence="1">The sequence shown here is derived from an EMBL/GenBank/DDBJ whole genome shotgun (WGS) entry which is preliminary data.</text>
</comment>
<dbReference type="CDD" id="cd00201">
    <property type="entry name" value="WW"/>
    <property type="match status" value="1"/>
</dbReference>
<sequence>MPRYTVGDLITLPSPAQLNVDTDTSISTKQWTNDYPPLDNRTLRVMPPTRQALAAFLLPPEGSVAHSIGLETPAYKLNSQSLEQCTEGDVTHDFFQNISPLVELSFGDFSYSIPHPDAPSDASVRGGPKLKPRALVGSDVSDRKIVDYQMTMAHRKQYLEGAAIVGEFKRPRVIRRREWMLERPPSSTTKRLMQEIRGYAYLYNCPQAFVFDSGSLVLLQFRATDAEAIRDQMCPVDICIIPREGLGHGDQCTMAEGLRALALKGFTRLCATGDSTPTNSGNHIRIPTELSLAGFDRHYELWSGRPFWVDHRTGETCFDHPFGYSRDLRFVRTRSNDRDPEFKGYWSWFDLDGQRVADDTTNCFLS</sequence>
<keyword evidence="2" id="KW-1185">Reference proteome</keyword>
<gene>
    <name evidence="1" type="ORF">N7505_001275</name>
</gene>
<evidence type="ECO:0000313" key="1">
    <source>
        <dbReference type="EMBL" id="KAJ5283295.1"/>
    </source>
</evidence>
<reference evidence="1 2" key="1">
    <citation type="journal article" date="2023" name="IMA Fungus">
        <title>Comparative genomic study of the Penicillium genus elucidates a diverse pangenome and 15 lateral gene transfer events.</title>
        <authorList>
            <person name="Petersen C."/>
            <person name="Sorensen T."/>
            <person name="Nielsen M.R."/>
            <person name="Sondergaard T.E."/>
            <person name="Sorensen J.L."/>
            <person name="Fitzpatrick D.A."/>
            <person name="Frisvad J.C."/>
            <person name="Nielsen K.L."/>
        </authorList>
    </citation>
    <scope>NUCLEOTIDE SEQUENCE [LARGE SCALE GENOMIC DNA]</scope>
    <source>
        <strain evidence="1 2">IBT 3361</strain>
    </source>
</reference>
<name>A0ABQ8WXE1_PENCH</name>
<evidence type="ECO:0000313" key="2">
    <source>
        <dbReference type="Proteomes" id="UP001220256"/>
    </source>
</evidence>
<protein>
    <submittedName>
        <fullName evidence="1">Uncharacterized protein</fullName>
    </submittedName>
</protein>
<proteinExistence type="predicted"/>